<sequence>EDFIGGAGEEVDYSQPFGPGTTLLPMPDPQDNLDAIAQKMTALSNVVQRGKSLAVATGYKATTHQERDPVERAKRTMKPMELQQYDAWHRGARMPAFDFAANRKEIKGGEESVKRYTRRGHAMARIWSHEGASAENAMWLATEMAWANPLVIAVAKMELAEVQTARRAVAIATDQMNEINRLLKQKVRTINHAKEIIQAREHALKAKMPNYRKRKDTIN</sequence>
<reference evidence="1" key="1">
    <citation type="journal article" date="2021" name="Nat. Commun.">
        <title>Genetic determinants of endophytism in the Arabidopsis root mycobiome.</title>
        <authorList>
            <person name="Mesny F."/>
            <person name="Miyauchi S."/>
            <person name="Thiergart T."/>
            <person name="Pickel B."/>
            <person name="Atanasova L."/>
            <person name="Karlsson M."/>
            <person name="Huettel B."/>
            <person name="Barry K.W."/>
            <person name="Haridas S."/>
            <person name="Chen C."/>
            <person name="Bauer D."/>
            <person name="Andreopoulos W."/>
            <person name="Pangilinan J."/>
            <person name="LaButti K."/>
            <person name="Riley R."/>
            <person name="Lipzen A."/>
            <person name="Clum A."/>
            <person name="Drula E."/>
            <person name="Henrissat B."/>
            <person name="Kohler A."/>
            <person name="Grigoriev I.V."/>
            <person name="Martin F.M."/>
            <person name="Hacquard S."/>
        </authorList>
    </citation>
    <scope>NUCLEOTIDE SEQUENCE</scope>
    <source>
        <strain evidence="1">MPI-CAGE-CH-0235</strain>
    </source>
</reference>
<comment type="caution">
    <text evidence="1">The sequence shown here is derived from an EMBL/GenBank/DDBJ whole genome shotgun (WGS) entry which is preliminary data.</text>
</comment>
<dbReference type="Proteomes" id="UP000813444">
    <property type="component" value="Unassembled WGS sequence"/>
</dbReference>
<protein>
    <submittedName>
        <fullName evidence="1">Uncharacterized protein</fullName>
    </submittedName>
</protein>
<proteinExistence type="predicted"/>
<keyword evidence="2" id="KW-1185">Reference proteome</keyword>
<gene>
    <name evidence="1" type="ORF">B0I35DRAFT_342453</name>
</gene>
<dbReference type="EMBL" id="JAGPNK010000015">
    <property type="protein sequence ID" value="KAH7308505.1"/>
    <property type="molecule type" value="Genomic_DNA"/>
</dbReference>
<feature type="non-terminal residue" evidence="1">
    <location>
        <position position="219"/>
    </location>
</feature>
<feature type="non-terminal residue" evidence="1">
    <location>
        <position position="1"/>
    </location>
</feature>
<organism evidence="1 2">
    <name type="scientific">Stachybotrys elegans</name>
    <dbReference type="NCBI Taxonomy" id="80388"/>
    <lineage>
        <taxon>Eukaryota</taxon>
        <taxon>Fungi</taxon>
        <taxon>Dikarya</taxon>
        <taxon>Ascomycota</taxon>
        <taxon>Pezizomycotina</taxon>
        <taxon>Sordariomycetes</taxon>
        <taxon>Hypocreomycetidae</taxon>
        <taxon>Hypocreales</taxon>
        <taxon>Stachybotryaceae</taxon>
        <taxon>Stachybotrys</taxon>
    </lineage>
</organism>
<evidence type="ECO:0000313" key="1">
    <source>
        <dbReference type="EMBL" id="KAH7308505.1"/>
    </source>
</evidence>
<name>A0A8K0SM16_9HYPO</name>
<dbReference type="OrthoDB" id="4812032at2759"/>
<accession>A0A8K0SM16</accession>
<evidence type="ECO:0000313" key="2">
    <source>
        <dbReference type="Proteomes" id="UP000813444"/>
    </source>
</evidence>
<dbReference type="AlphaFoldDB" id="A0A8K0SM16"/>